<dbReference type="InterPro" id="IPR023198">
    <property type="entry name" value="PGP-like_dom2"/>
</dbReference>
<name>A0A511N5S4_DEIC1</name>
<comment type="cofactor">
    <cofactor evidence="1">
        <name>Mg(2+)</name>
        <dbReference type="ChEBI" id="CHEBI:18420"/>
    </cofactor>
</comment>
<dbReference type="InterPro" id="IPR023214">
    <property type="entry name" value="HAD_sf"/>
</dbReference>
<dbReference type="AlphaFoldDB" id="A0A511N5S4"/>
<evidence type="ECO:0000313" key="6">
    <source>
        <dbReference type="Proteomes" id="UP000321306"/>
    </source>
</evidence>
<comment type="caution">
    <text evidence="5">The sequence shown here is derived from an EMBL/GenBank/DDBJ whole genome shotgun (WGS) entry which is preliminary data.</text>
</comment>
<dbReference type="NCBIfam" id="TIGR01509">
    <property type="entry name" value="HAD-SF-IA-v3"/>
    <property type="match status" value="1"/>
</dbReference>
<dbReference type="EMBL" id="BJXB01000015">
    <property type="protein sequence ID" value="GEM47786.1"/>
    <property type="molecule type" value="Genomic_DNA"/>
</dbReference>
<dbReference type="CDD" id="cd07526">
    <property type="entry name" value="HAD_BPGM_like"/>
    <property type="match status" value="1"/>
</dbReference>
<dbReference type="InterPro" id="IPR006439">
    <property type="entry name" value="HAD-SF_hydro_IA"/>
</dbReference>
<dbReference type="OrthoDB" id="9797743at2"/>
<dbReference type="GO" id="GO:0046872">
    <property type="term" value="F:metal ion binding"/>
    <property type="evidence" value="ECO:0007669"/>
    <property type="project" value="UniProtKB-KW"/>
</dbReference>
<comment type="similarity">
    <text evidence="2">Belongs to the HAD-like hydrolase superfamily. CbbY/CbbZ/Gph/YieH family.</text>
</comment>
<dbReference type="PANTHER" id="PTHR46193">
    <property type="entry name" value="6-PHOSPHOGLUCONATE PHOSPHATASE"/>
    <property type="match status" value="1"/>
</dbReference>
<keyword evidence="4" id="KW-0460">Magnesium</keyword>
<dbReference type="PANTHER" id="PTHR46193:SF10">
    <property type="entry name" value="6-PHOSPHOGLUCONATE PHOSPHATASE"/>
    <property type="match status" value="1"/>
</dbReference>
<dbReference type="InterPro" id="IPR036412">
    <property type="entry name" value="HAD-like_sf"/>
</dbReference>
<organism evidence="5 6">
    <name type="scientific">Deinococcus cellulosilyticus (strain DSM 18568 / NBRC 106333 / KACC 11606 / 5516J-15)</name>
    <dbReference type="NCBI Taxonomy" id="1223518"/>
    <lineage>
        <taxon>Bacteria</taxon>
        <taxon>Thermotogati</taxon>
        <taxon>Deinococcota</taxon>
        <taxon>Deinococci</taxon>
        <taxon>Deinococcales</taxon>
        <taxon>Deinococcaceae</taxon>
        <taxon>Deinococcus</taxon>
    </lineage>
</organism>
<dbReference type="SUPFAM" id="SSF56784">
    <property type="entry name" value="HAD-like"/>
    <property type="match status" value="1"/>
</dbReference>
<dbReference type="GO" id="GO:0003824">
    <property type="term" value="F:catalytic activity"/>
    <property type="evidence" value="ECO:0007669"/>
    <property type="project" value="UniProtKB-ARBA"/>
</dbReference>
<gene>
    <name evidence="5" type="ORF">DC3_34210</name>
</gene>
<dbReference type="Gene3D" id="3.40.50.1000">
    <property type="entry name" value="HAD superfamily/HAD-like"/>
    <property type="match status" value="1"/>
</dbReference>
<keyword evidence="6" id="KW-1185">Reference proteome</keyword>
<dbReference type="Proteomes" id="UP000321306">
    <property type="component" value="Unassembled WGS sequence"/>
</dbReference>
<dbReference type="InterPro" id="IPR051600">
    <property type="entry name" value="Beta-PGM-like"/>
</dbReference>
<evidence type="ECO:0000256" key="3">
    <source>
        <dbReference type="ARBA" id="ARBA00022723"/>
    </source>
</evidence>
<dbReference type="Gene3D" id="1.10.150.240">
    <property type="entry name" value="Putative phosphatase, domain 2"/>
    <property type="match status" value="1"/>
</dbReference>
<keyword evidence="3" id="KW-0479">Metal-binding</keyword>
<dbReference type="PRINTS" id="PR00413">
    <property type="entry name" value="HADHALOGNASE"/>
</dbReference>
<dbReference type="RefSeq" id="WP_146886312.1">
    <property type="nucleotide sequence ID" value="NZ_BJXB01000015.1"/>
</dbReference>
<sequence length="214" mass="23386">MAPLLIFDCDGVLVDSEILSNRAGVELLGELGLEISLEDHIDRFVGRSAADVEKELTDLLGRPLPENYSQLKIQRTAEIFEQELQAINGIHEALENLPGPKCVASGSHLTRIQQSLRLTRLTPYFEHIFSIDQVKRGKPAPDLFLLAAETLGYAPSDCLVIEDSITGVQAARAANMRVLGFTGGSHCNRTHAQNLLDAGAERVFEDMRGLPGLV</sequence>
<dbReference type="SFLD" id="SFLDG01129">
    <property type="entry name" value="C1.5:_HAD__Beta-PGM__Phosphata"/>
    <property type="match status" value="1"/>
</dbReference>
<proteinExistence type="inferred from homology"/>
<evidence type="ECO:0000256" key="4">
    <source>
        <dbReference type="ARBA" id="ARBA00022842"/>
    </source>
</evidence>
<accession>A0A511N5S4</accession>
<reference evidence="5 6" key="1">
    <citation type="submission" date="2019-07" db="EMBL/GenBank/DDBJ databases">
        <title>Whole genome shotgun sequence of Deinococcus cellulosilyticus NBRC 106333.</title>
        <authorList>
            <person name="Hosoyama A."/>
            <person name="Uohara A."/>
            <person name="Ohji S."/>
            <person name="Ichikawa N."/>
        </authorList>
    </citation>
    <scope>NUCLEOTIDE SEQUENCE [LARGE SCALE GENOMIC DNA]</scope>
    <source>
        <strain evidence="5 6">NBRC 106333</strain>
    </source>
</reference>
<dbReference type="SFLD" id="SFLDS00003">
    <property type="entry name" value="Haloacid_Dehalogenase"/>
    <property type="match status" value="1"/>
</dbReference>
<evidence type="ECO:0000313" key="5">
    <source>
        <dbReference type="EMBL" id="GEM47786.1"/>
    </source>
</evidence>
<evidence type="ECO:0000256" key="2">
    <source>
        <dbReference type="ARBA" id="ARBA00006171"/>
    </source>
</evidence>
<dbReference type="InterPro" id="IPR041492">
    <property type="entry name" value="HAD_2"/>
</dbReference>
<dbReference type="NCBIfam" id="TIGR01549">
    <property type="entry name" value="HAD-SF-IA-v1"/>
    <property type="match status" value="1"/>
</dbReference>
<protein>
    <submittedName>
        <fullName evidence="5">Haloacid dehalogenase</fullName>
    </submittedName>
</protein>
<dbReference type="Pfam" id="PF13419">
    <property type="entry name" value="HAD_2"/>
    <property type="match status" value="1"/>
</dbReference>
<dbReference type="SFLD" id="SFLDG01135">
    <property type="entry name" value="C1.5.6:_HAD__Beta-PGM__Phospha"/>
    <property type="match status" value="1"/>
</dbReference>
<evidence type="ECO:0000256" key="1">
    <source>
        <dbReference type="ARBA" id="ARBA00001946"/>
    </source>
</evidence>